<proteinExistence type="predicted"/>
<dbReference type="OrthoDB" id="6375235at2759"/>
<keyword evidence="2" id="KW-1185">Reference proteome</keyword>
<protein>
    <submittedName>
        <fullName evidence="3">Uncharacterized protein LOC125178498</fullName>
    </submittedName>
</protein>
<accession>A0A979FQ85</accession>
<dbReference type="GO" id="GO:0003676">
    <property type="term" value="F:nucleic acid binding"/>
    <property type="evidence" value="ECO:0007669"/>
    <property type="project" value="InterPro"/>
</dbReference>
<dbReference type="InterPro" id="IPR002156">
    <property type="entry name" value="RNaseH_domain"/>
</dbReference>
<dbReference type="Gene3D" id="3.30.420.10">
    <property type="entry name" value="Ribonuclease H-like superfamily/Ribonuclease H"/>
    <property type="match status" value="1"/>
</dbReference>
<dbReference type="GeneID" id="125178498"/>
<dbReference type="InterPro" id="IPR012337">
    <property type="entry name" value="RNaseH-like_sf"/>
</dbReference>
<sequence length="358" mass="39780">MSTLQIPAPRLLKSPLISPMPPWFNTDDYFSDQFSSASVSVTSPEAAIQIFSELSNSKFPAHTAIYTDGSQVKTPVPSTSAALFITSKGVLLSWKLRPEVEVIESELFAIREALSWSQTNLLVIEKIVIYTDSQASVHLIKNRQPSCYLFLIFQIQCKIMSLTASHEVFIQYIPGHKGISGNETADQAARDAHSLRYRTITPMSKEELVRLAHDRVQASWNQSWLDNVNSSGKGQFLTTIKHEVSYWPWAQNNKRSIETALARLRPGHAGVRAHLARFKMCDSSLCTCGSLETIEHLLLHCPQHAPVQANLTNTLARLNIPVTLQNLLGGGTYPSPIQYLIVDAVATFLTATNTLHLL</sequence>
<dbReference type="KEGG" id="hazt:125178498"/>
<dbReference type="Proteomes" id="UP000694843">
    <property type="component" value="Unplaced"/>
</dbReference>
<gene>
    <name evidence="3" type="primary">LOC125178498</name>
</gene>
<evidence type="ECO:0000259" key="1">
    <source>
        <dbReference type="PROSITE" id="PS50879"/>
    </source>
</evidence>
<dbReference type="GO" id="GO:0004523">
    <property type="term" value="F:RNA-DNA hybrid ribonuclease activity"/>
    <property type="evidence" value="ECO:0007669"/>
    <property type="project" value="InterPro"/>
</dbReference>
<feature type="domain" description="RNase H type-1" evidence="1">
    <location>
        <begin position="59"/>
        <end position="194"/>
    </location>
</feature>
<dbReference type="CDD" id="cd09276">
    <property type="entry name" value="Rnase_HI_RT_non_LTR"/>
    <property type="match status" value="1"/>
</dbReference>
<organism evidence="2 3">
    <name type="scientific">Hyalella azteca</name>
    <name type="common">Amphipod</name>
    <dbReference type="NCBI Taxonomy" id="294128"/>
    <lineage>
        <taxon>Eukaryota</taxon>
        <taxon>Metazoa</taxon>
        <taxon>Ecdysozoa</taxon>
        <taxon>Arthropoda</taxon>
        <taxon>Crustacea</taxon>
        <taxon>Multicrustacea</taxon>
        <taxon>Malacostraca</taxon>
        <taxon>Eumalacostraca</taxon>
        <taxon>Peracarida</taxon>
        <taxon>Amphipoda</taxon>
        <taxon>Senticaudata</taxon>
        <taxon>Talitrida</taxon>
        <taxon>Talitroidea</taxon>
        <taxon>Hyalellidae</taxon>
        <taxon>Hyalella</taxon>
    </lineage>
</organism>
<dbReference type="InterPro" id="IPR036397">
    <property type="entry name" value="RNaseH_sf"/>
</dbReference>
<evidence type="ECO:0000313" key="3">
    <source>
        <dbReference type="RefSeq" id="XP_047738314.1"/>
    </source>
</evidence>
<dbReference type="AlphaFoldDB" id="A0A979FQ85"/>
<dbReference type="RefSeq" id="XP_047738314.1">
    <property type="nucleotide sequence ID" value="XM_047882358.1"/>
</dbReference>
<dbReference type="Pfam" id="PF00075">
    <property type="entry name" value="RNase_H"/>
    <property type="match status" value="1"/>
</dbReference>
<dbReference type="SUPFAM" id="SSF53098">
    <property type="entry name" value="Ribonuclease H-like"/>
    <property type="match status" value="1"/>
</dbReference>
<name>A0A979FQ85_HYAAZ</name>
<evidence type="ECO:0000313" key="2">
    <source>
        <dbReference type="Proteomes" id="UP000694843"/>
    </source>
</evidence>
<dbReference type="OMA" id="IERWANH"/>
<dbReference type="PROSITE" id="PS50879">
    <property type="entry name" value="RNASE_H_1"/>
    <property type="match status" value="1"/>
</dbReference>
<reference evidence="3" key="1">
    <citation type="submission" date="2025-08" db="UniProtKB">
        <authorList>
            <consortium name="RefSeq"/>
        </authorList>
    </citation>
    <scope>IDENTIFICATION</scope>
    <source>
        <tissue evidence="3">Whole organism</tissue>
    </source>
</reference>